<keyword evidence="1" id="KW-0378">Hydrolase</keyword>
<dbReference type="AlphaFoldDB" id="A0A0H3C4B0"/>
<keyword evidence="1" id="KW-0255">Endonuclease</keyword>
<dbReference type="RefSeq" id="YP_002516036.1">
    <property type="nucleotide sequence ID" value="NC_011916.1"/>
</dbReference>
<sequence length="111" mass="12184">MGLGMSANAAPSARYPTSKWPVRADLITLRVCADLDWRVTVRCPHCGIARQLFGPELAARKLADVPLYKLFERGAFKCRKAQYGCNGVPASEISVDAMDVGQLQNVACWSR</sequence>
<dbReference type="KEGG" id="ccs:CCNA_00663"/>
<keyword evidence="1" id="KW-0540">Nuclease</keyword>
<dbReference type="GO" id="GO:0016787">
    <property type="term" value="F:hydrolase activity"/>
    <property type="evidence" value="ECO:0007669"/>
    <property type="project" value="UniProtKB-KW"/>
</dbReference>
<accession>A0A0H3C4B0</accession>
<reference evidence="1 2" key="1">
    <citation type="journal article" date="2010" name="J. Bacteriol.">
        <title>The genetic basis of laboratory adaptation in Caulobacter crescentus.</title>
        <authorList>
            <person name="Marks M.E."/>
            <person name="Castro-Rojas C.M."/>
            <person name="Teiling C."/>
            <person name="Du L."/>
            <person name="Kapatral V."/>
            <person name="Walunas T.L."/>
            <person name="Crosson S."/>
        </authorList>
    </citation>
    <scope>NUCLEOTIDE SEQUENCE [LARGE SCALE GENOMIC DNA]</scope>
    <source>
        <strain evidence="2">NA1000 / CB15N</strain>
    </source>
</reference>
<dbReference type="GO" id="GO:0004519">
    <property type="term" value="F:endonuclease activity"/>
    <property type="evidence" value="ECO:0007669"/>
    <property type="project" value="UniProtKB-KW"/>
</dbReference>
<keyword evidence="2" id="KW-1185">Reference proteome</keyword>
<dbReference type="OrthoDB" id="9858913at2"/>
<evidence type="ECO:0000313" key="1">
    <source>
        <dbReference type="EMBL" id="ACL94128.1"/>
    </source>
</evidence>
<dbReference type="RefSeq" id="WP_010918513.1">
    <property type="nucleotide sequence ID" value="NC_011916.1"/>
</dbReference>
<dbReference type="PATRIC" id="fig|565050.3.peg.654"/>
<dbReference type="Proteomes" id="UP000001364">
    <property type="component" value="Chromosome"/>
</dbReference>
<dbReference type="EC" id="3.1.-.-" evidence="1"/>
<protein>
    <submittedName>
        <fullName evidence="1">Bacterial apoptosis endonuclease BapE</fullName>
        <ecNumber evidence="1">3.1.-.-</ecNumber>
    </submittedName>
</protein>
<dbReference type="GeneID" id="7330469"/>
<organism evidence="1 2">
    <name type="scientific">Caulobacter vibrioides (strain NA1000 / CB15N)</name>
    <name type="common">Caulobacter crescentus</name>
    <dbReference type="NCBI Taxonomy" id="565050"/>
    <lineage>
        <taxon>Bacteria</taxon>
        <taxon>Pseudomonadati</taxon>
        <taxon>Pseudomonadota</taxon>
        <taxon>Alphaproteobacteria</taxon>
        <taxon>Caulobacterales</taxon>
        <taxon>Caulobacteraceae</taxon>
        <taxon>Caulobacter</taxon>
    </lineage>
</organism>
<name>A0A0H3C4B0_CAUVN</name>
<dbReference type="EMBL" id="CP001340">
    <property type="protein sequence ID" value="ACL94128.1"/>
    <property type="molecule type" value="Genomic_DNA"/>
</dbReference>
<evidence type="ECO:0000313" key="2">
    <source>
        <dbReference type="Proteomes" id="UP000001364"/>
    </source>
</evidence>
<proteinExistence type="predicted"/>
<dbReference type="HOGENOM" id="CLU_2153812_0_0_5"/>
<gene>
    <name evidence="1" type="primary">bapE</name>
    <name evidence="1" type="ordered locus">CCNA_00663</name>
</gene>